<protein>
    <recommendedName>
        <fullName evidence="4">Copper transport protein</fullName>
    </recommendedName>
</protein>
<dbReference type="PANTHER" id="PTHR12483">
    <property type="entry name" value="SOLUTE CARRIER FAMILY 31 COPPER TRANSPORTERS"/>
    <property type="match status" value="1"/>
</dbReference>
<dbReference type="AlphaFoldDB" id="A0A507EEF5"/>
<keyword evidence="1 4" id="KW-0812">Transmembrane</keyword>
<keyword evidence="4" id="KW-0186">Copper</keyword>
<keyword evidence="4" id="KW-0406">Ion transport</keyword>
<dbReference type="GO" id="GO:0016020">
    <property type="term" value="C:membrane"/>
    <property type="evidence" value="ECO:0007669"/>
    <property type="project" value="UniProtKB-SubCell"/>
</dbReference>
<dbReference type="GO" id="GO:0005375">
    <property type="term" value="F:copper ion transmembrane transporter activity"/>
    <property type="evidence" value="ECO:0007669"/>
    <property type="project" value="UniProtKB-UniRule"/>
</dbReference>
<evidence type="ECO:0000313" key="5">
    <source>
        <dbReference type="EMBL" id="TPX62251.1"/>
    </source>
</evidence>
<keyword evidence="4" id="KW-0813">Transport</keyword>
<evidence type="ECO:0000256" key="3">
    <source>
        <dbReference type="ARBA" id="ARBA00023136"/>
    </source>
</evidence>
<organism evidence="5 6">
    <name type="scientific">Powellomyces hirtus</name>
    <dbReference type="NCBI Taxonomy" id="109895"/>
    <lineage>
        <taxon>Eukaryota</taxon>
        <taxon>Fungi</taxon>
        <taxon>Fungi incertae sedis</taxon>
        <taxon>Chytridiomycota</taxon>
        <taxon>Chytridiomycota incertae sedis</taxon>
        <taxon>Chytridiomycetes</taxon>
        <taxon>Spizellomycetales</taxon>
        <taxon>Powellomycetaceae</taxon>
        <taxon>Powellomyces</taxon>
    </lineage>
</organism>
<dbReference type="Proteomes" id="UP000318582">
    <property type="component" value="Unassembled WGS sequence"/>
</dbReference>
<evidence type="ECO:0000256" key="1">
    <source>
        <dbReference type="ARBA" id="ARBA00022692"/>
    </source>
</evidence>
<dbReference type="InterPro" id="IPR007274">
    <property type="entry name" value="Cop_transporter"/>
</dbReference>
<feature type="transmembrane region" description="Helical" evidence="4">
    <location>
        <begin position="63"/>
        <end position="93"/>
    </location>
</feature>
<comment type="subcellular location">
    <subcellularLocation>
        <location evidence="4">Membrane</location>
        <topology evidence="4">Multi-pass membrane protein</topology>
    </subcellularLocation>
</comment>
<evidence type="ECO:0000313" key="6">
    <source>
        <dbReference type="Proteomes" id="UP000318582"/>
    </source>
</evidence>
<dbReference type="EMBL" id="QEAQ01000003">
    <property type="protein sequence ID" value="TPX62251.1"/>
    <property type="molecule type" value="Genomic_DNA"/>
</dbReference>
<comment type="caution">
    <text evidence="5">The sequence shown here is derived from an EMBL/GenBank/DDBJ whole genome shotgun (WGS) entry which is preliminary data.</text>
</comment>
<sequence length="116" mass="12520">MGILYEGWNALVATSEVKFLNPKATDGHSQSRLVKGAEGGEPFAEKLWRGLFRGAAKAVTVTAAYALMLITMTFNVGLFFAVVFGLAVGTALFSDIHRAALKHAVLNETNREELCC</sequence>
<accession>A0A507EEF5</accession>
<keyword evidence="4" id="KW-0187">Copper transport</keyword>
<keyword evidence="6" id="KW-1185">Reference proteome</keyword>
<comment type="similarity">
    <text evidence="4">Belongs to the copper transporter (Ctr) (TC 1.A.56) family. SLC31A subfamily.</text>
</comment>
<dbReference type="Pfam" id="PF04145">
    <property type="entry name" value="Ctr"/>
    <property type="match status" value="1"/>
</dbReference>
<gene>
    <name evidence="5" type="ORF">PhCBS80983_g00451</name>
</gene>
<proteinExistence type="inferred from homology"/>
<evidence type="ECO:0000256" key="2">
    <source>
        <dbReference type="ARBA" id="ARBA00022989"/>
    </source>
</evidence>
<keyword evidence="2 4" id="KW-1133">Transmembrane helix</keyword>
<keyword evidence="3 4" id="KW-0472">Membrane</keyword>
<evidence type="ECO:0000256" key="4">
    <source>
        <dbReference type="RuleBase" id="RU367022"/>
    </source>
</evidence>
<reference evidence="5 6" key="1">
    <citation type="journal article" date="2019" name="Sci. Rep.">
        <title>Comparative genomics of chytrid fungi reveal insights into the obligate biotrophic and pathogenic lifestyle of Synchytrium endobioticum.</title>
        <authorList>
            <person name="van de Vossenberg B.T.L.H."/>
            <person name="Warris S."/>
            <person name="Nguyen H.D.T."/>
            <person name="van Gent-Pelzer M.P.E."/>
            <person name="Joly D.L."/>
            <person name="van de Geest H.C."/>
            <person name="Bonants P.J.M."/>
            <person name="Smith D.S."/>
            <person name="Levesque C.A."/>
            <person name="van der Lee T.A.J."/>
        </authorList>
    </citation>
    <scope>NUCLEOTIDE SEQUENCE [LARGE SCALE GENOMIC DNA]</scope>
    <source>
        <strain evidence="5 6">CBS 809.83</strain>
    </source>
</reference>
<name>A0A507EEF5_9FUNG</name>